<dbReference type="PROSITE" id="PS51186">
    <property type="entry name" value="GNAT"/>
    <property type="match status" value="1"/>
</dbReference>
<sequence length="168" mass="17977">MTDFRLATEADLPALRRLVERAYRGDTARQGWTHEADLLDDERTSDAELAAAIAAPDRRVIVAQAGDGALVGTVTLVGLPNGKAYLGMLCVDPDVQAAGLGRALLAQCDAVAQADLGATAIEMTVIDRRPELIAWYERRGYVRTGETRPFPGAASVDFAMVVLEHALS</sequence>
<evidence type="ECO:0000313" key="5">
    <source>
        <dbReference type="Proteomes" id="UP001595683"/>
    </source>
</evidence>
<dbReference type="InterPro" id="IPR000182">
    <property type="entry name" value="GNAT_dom"/>
</dbReference>
<dbReference type="Gene3D" id="3.40.630.30">
    <property type="match status" value="1"/>
</dbReference>
<keyword evidence="5" id="KW-1185">Reference proteome</keyword>
<dbReference type="EMBL" id="JBHRYE010000005">
    <property type="protein sequence ID" value="MFC3670255.1"/>
    <property type="molecule type" value="Genomic_DNA"/>
</dbReference>
<dbReference type="RefSeq" id="WP_191325952.1">
    <property type="nucleotide sequence ID" value="NZ_BMZP01000025.1"/>
</dbReference>
<keyword evidence="2 4" id="KW-0012">Acyltransferase</keyword>
<dbReference type="Pfam" id="PF13673">
    <property type="entry name" value="Acetyltransf_10"/>
    <property type="match status" value="1"/>
</dbReference>
<dbReference type="PANTHER" id="PTHR43877:SF1">
    <property type="entry name" value="ACETYLTRANSFERASE"/>
    <property type="match status" value="1"/>
</dbReference>
<dbReference type="InterPro" id="IPR016181">
    <property type="entry name" value="Acyl_CoA_acyltransferase"/>
</dbReference>
<dbReference type="PANTHER" id="PTHR43877">
    <property type="entry name" value="AMINOALKYLPHOSPHONATE N-ACETYLTRANSFERASE-RELATED-RELATED"/>
    <property type="match status" value="1"/>
</dbReference>
<evidence type="ECO:0000256" key="1">
    <source>
        <dbReference type="ARBA" id="ARBA00022679"/>
    </source>
</evidence>
<evidence type="ECO:0000313" key="4">
    <source>
        <dbReference type="EMBL" id="MFC3670255.1"/>
    </source>
</evidence>
<organism evidence="4 5">
    <name type="scientific">Novosphingobium pokkalii</name>
    <dbReference type="NCBI Taxonomy" id="1770194"/>
    <lineage>
        <taxon>Bacteria</taxon>
        <taxon>Pseudomonadati</taxon>
        <taxon>Pseudomonadota</taxon>
        <taxon>Alphaproteobacteria</taxon>
        <taxon>Sphingomonadales</taxon>
        <taxon>Sphingomonadaceae</taxon>
        <taxon>Novosphingobium</taxon>
    </lineage>
</organism>
<dbReference type="InterPro" id="IPR050832">
    <property type="entry name" value="Bact_Acetyltransf"/>
</dbReference>
<dbReference type="GO" id="GO:0016746">
    <property type="term" value="F:acyltransferase activity"/>
    <property type="evidence" value="ECO:0007669"/>
    <property type="project" value="UniProtKB-KW"/>
</dbReference>
<feature type="domain" description="N-acetyltransferase" evidence="3">
    <location>
        <begin position="2"/>
        <end position="168"/>
    </location>
</feature>
<gene>
    <name evidence="4" type="ORF">ACFOOT_02350</name>
</gene>
<dbReference type="CDD" id="cd04301">
    <property type="entry name" value="NAT_SF"/>
    <property type="match status" value="1"/>
</dbReference>
<dbReference type="EC" id="2.3.-.-" evidence="4"/>
<proteinExistence type="predicted"/>
<keyword evidence="1 4" id="KW-0808">Transferase</keyword>
<name>A0ABV7UZK6_9SPHN</name>
<accession>A0ABV7UZK6</accession>
<comment type="caution">
    <text evidence="4">The sequence shown here is derived from an EMBL/GenBank/DDBJ whole genome shotgun (WGS) entry which is preliminary data.</text>
</comment>
<dbReference type="SUPFAM" id="SSF55729">
    <property type="entry name" value="Acyl-CoA N-acyltransferases (Nat)"/>
    <property type="match status" value="1"/>
</dbReference>
<protein>
    <submittedName>
        <fullName evidence="4">GNAT family N-acetyltransferase</fullName>
        <ecNumber evidence="4">2.3.-.-</ecNumber>
    </submittedName>
</protein>
<dbReference type="Proteomes" id="UP001595683">
    <property type="component" value="Unassembled WGS sequence"/>
</dbReference>
<evidence type="ECO:0000256" key="2">
    <source>
        <dbReference type="ARBA" id="ARBA00023315"/>
    </source>
</evidence>
<reference evidence="5" key="1">
    <citation type="journal article" date="2019" name="Int. J. Syst. Evol. Microbiol.">
        <title>The Global Catalogue of Microorganisms (GCM) 10K type strain sequencing project: providing services to taxonomists for standard genome sequencing and annotation.</title>
        <authorList>
            <consortium name="The Broad Institute Genomics Platform"/>
            <consortium name="The Broad Institute Genome Sequencing Center for Infectious Disease"/>
            <person name="Wu L."/>
            <person name="Ma J."/>
        </authorList>
    </citation>
    <scope>NUCLEOTIDE SEQUENCE [LARGE SCALE GENOMIC DNA]</scope>
    <source>
        <strain evidence="5">KCTC 42224</strain>
    </source>
</reference>
<evidence type="ECO:0000259" key="3">
    <source>
        <dbReference type="PROSITE" id="PS51186"/>
    </source>
</evidence>